<dbReference type="CDD" id="cd00160">
    <property type="entry name" value="RhoGEF"/>
    <property type="match status" value="1"/>
</dbReference>
<feature type="compositionally biased region" description="Low complexity" evidence="1">
    <location>
        <begin position="629"/>
        <end position="642"/>
    </location>
</feature>
<dbReference type="GO" id="GO:0005737">
    <property type="term" value="C:cytoplasm"/>
    <property type="evidence" value="ECO:0007669"/>
    <property type="project" value="TreeGrafter"/>
</dbReference>
<comment type="caution">
    <text evidence="3">The sequence shown here is derived from an EMBL/GenBank/DDBJ whole genome shotgun (WGS) entry which is preliminary data.</text>
</comment>
<feature type="region of interest" description="Disordered" evidence="1">
    <location>
        <begin position="599"/>
        <end position="642"/>
    </location>
</feature>
<evidence type="ECO:0000256" key="1">
    <source>
        <dbReference type="SAM" id="MobiDB-lite"/>
    </source>
</evidence>
<feature type="region of interest" description="Disordered" evidence="1">
    <location>
        <begin position="1764"/>
        <end position="1787"/>
    </location>
</feature>
<proteinExistence type="predicted"/>
<feature type="compositionally biased region" description="Basic and acidic residues" evidence="1">
    <location>
        <begin position="599"/>
        <end position="627"/>
    </location>
</feature>
<dbReference type="EMBL" id="JAAAUQ010001041">
    <property type="protein sequence ID" value="KAF9143862.1"/>
    <property type="molecule type" value="Genomic_DNA"/>
</dbReference>
<dbReference type="PANTHER" id="PTHR12673">
    <property type="entry name" value="FACIOGENITAL DYSPLASIA PROTEIN"/>
    <property type="match status" value="1"/>
</dbReference>
<keyword evidence="4" id="KW-1185">Reference proteome</keyword>
<dbReference type="Proteomes" id="UP000748756">
    <property type="component" value="Unassembled WGS sequence"/>
</dbReference>
<name>A0A9P5V7V8_9FUNG</name>
<dbReference type="InterPro" id="IPR035899">
    <property type="entry name" value="DBL_dom_sf"/>
</dbReference>
<feature type="compositionally biased region" description="Basic and acidic residues" evidence="1">
    <location>
        <begin position="1418"/>
        <end position="1428"/>
    </location>
</feature>
<reference evidence="3" key="1">
    <citation type="journal article" date="2020" name="Fungal Divers.">
        <title>Resolving the Mortierellaceae phylogeny through synthesis of multi-gene phylogenetics and phylogenomics.</title>
        <authorList>
            <person name="Vandepol N."/>
            <person name="Liber J."/>
            <person name="Desiro A."/>
            <person name="Na H."/>
            <person name="Kennedy M."/>
            <person name="Barry K."/>
            <person name="Grigoriev I.V."/>
            <person name="Miller A.N."/>
            <person name="O'Donnell K."/>
            <person name="Stajich J.E."/>
            <person name="Bonito G."/>
        </authorList>
    </citation>
    <scope>NUCLEOTIDE SEQUENCE</scope>
    <source>
        <strain evidence="3">NRRL 6426</strain>
    </source>
</reference>
<dbReference type="SMART" id="SM00325">
    <property type="entry name" value="RhoGEF"/>
    <property type="match status" value="1"/>
</dbReference>
<feature type="region of interest" description="Disordered" evidence="1">
    <location>
        <begin position="1397"/>
        <end position="1471"/>
    </location>
</feature>
<dbReference type="InterPro" id="IPR051092">
    <property type="entry name" value="FYVE_RhoGEF_PH"/>
</dbReference>
<accession>A0A9P5V7V8</accession>
<dbReference type="GO" id="GO:0005085">
    <property type="term" value="F:guanyl-nucleotide exchange factor activity"/>
    <property type="evidence" value="ECO:0007669"/>
    <property type="project" value="InterPro"/>
</dbReference>
<organism evidence="3 4">
    <name type="scientific">Linnemannia schmuckeri</name>
    <dbReference type="NCBI Taxonomy" id="64567"/>
    <lineage>
        <taxon>Eukaryota</taxon>
        <taxon>Fungi</taxon>
        <taxon>Fungi incertae sedis</taxon>
        <taxon>Mucoromycota</taxon>
        <taxon>Mortierellomycotina</taxon>
        <taxon>Mortierellomycetes</taxon>
        <taxon>Mortierellales</taxon>
        <taxon>Mortierellaceae</taxon>
        <taxon>Linnemannia</taxon>
    </lineage>
</organism>
<evidence type="ECO:0000313" key="4">
    <source>
        <dbReference type="Proteomes" id="UP000748756"/>
    </source>
</evidence>
<gene>
    <name evidence="3" type="ORF">BG015_000282</name>
</gene>
<dbReference type="OrthoDB" id="660555at2759"/>
<dbReference type="PANTHER" id="PTHR12673:SF159">
    <property type="entry name" value="LD03170P"/>
    <property type="match status" value="1"/>
</dbReference>
<sequence>MVFSFLNGSNGGAGGESTVYGGDELAAGAGGMSIHYKNNSNGTVMSGAASILGGMSISSNGSGNGQPYSPISPATTTGSIFGHHQQQRRSSCTVRSNASSILSLGRQKTEPPVMMLSHYNSPYEVIYFNQTDVIHFVGKDLRIGTICVSVRSGQGVTHVLVRTVLKFVNIDLPDSMRSSAEFERYRRLYPKKSDIYAFIHIAIQRCLESIPEIDVKRHQVIRYQSAADHSMIVLDEAGWMKSPRYISNVVKCLEEIKQEGFAHVLKNLEAQMKPGALMVDIVIPELAGGEQEKFWAFFNGLGDHIEEESYLPQAPRARLNLPEMIVGNKTEDHRLESVAELVQTEKKYNERMRDLVHIYLAEVKASAKSPSPALGKYEIRVIFSNIEQILEVSSAFLKDLQEYEKDASRSLNLGEICARNLRKMGCYKQYLMRYKRAQDTYTTLSRKLPAFKALLERCVQGKNITTLNNLLVEPTQRIVKYPLLFKGILSGTKNESPEVEGIIEAAELASQIAHMEKAKPEQTAEILFNLRNTIENCPDTLVSQNRSIVSYLDAYETNLLTGERGKSITLILFSDKVMIVRRPKGVSGEMLFQLKEDVDERKRREKEEKERKEREKRLKKDDTKKNDQGATTSTPASATPGPLGAGAMAAAMMMFGKDWKFMGWMDILKLKVAIVEQTDPEGLFCMTTRNHTESKDDRWETTRGILPEFLDKRDTFIAKFHETLSLRKAAANGWAADYTSRLHVAELELFCNVFSESQYRDFKNKGDVALFYSHGGSRPIDVTPFTRLPTFVGMIQATDSGMRAVLRSKTSLNDIGDPALTTEDANRFMDVDSFQIHITELAANLQWVTYQFDPYQSAQLHFSRVYLDTDYLYQTAAPFFKATNLRTKGLKKIRDTTASVTSSSFSARSSPVLSPYASIGGSGSGHHHPSQYLYRNSGGSGGGGGSFSPLTSPSSMLASPSSTGVGMLGRHGNGSNVTISSTSTASFSNFSAAGSYASSYVNNNNTNNGGGGGMAMAIGSVKNTSALSPHMMQQQHQQYLKKRADSVAMFDGDPAADSEPSHQQQQKQQQLPLHPNQQLSVSTLRNTDYRLLDNLSPEATEDQRTIRKLFNLVHCSEIELLRLELQNYSGAVAFEVLRIYLQEAYEARPLVSRTSLGEAFGAFFGHRRALQAEDEEEIFQLCQIFLEGMEPESKAILGVILTFYMRLQVHSTLEEHSELLATKISTLIFSPRIENETEDGESELEIEQVSDDDVMWIIEVWALLYPHLWPSEASPPPPPSTPTPTVPTTTAESVSTLSLRRDSSVRSVDSLSSATTVTTSNTSTVSAPISGVPVAGDEVYERMFATWPGEPPMVLRRTMNGRDEAVHEAIGHYRTMEGLRLQIQELRDTMCEAYSRVMENSEDQDPTREQQSPTGSRAESDDNVERQLSDTASSVDLAPTVASAPHTNLEADNNTEKSEADDYAEKSEADDYIEKSLKRSKSLGTLGEEGSQPSFQRTLSLARNPQAIVSSKSSSTSSFTSISASRFSFEEGGASSQARPLSAHDQLYQTLRTTKSQPSMSVVTKKKAERPLPLTPVQQEQMRLSNDVQAIASEDEESGSIVSDASAQRMVLVVEEYRDEDGTVDHEDSNNGAIAEADSEVSIEDGAVTEVSRLPSPQQHQPNQRLDVEEMYLMAERHLEILDGCMKAVGTQREEAQGKLEGMVARYEELVRQFVLATEYQITLEHENEAIRDLYDEVTEENNIIFERFNEELEGIFEAVNTPASTEQAKATAEDGDCIEESEDGESTDVELRRMLHKAIQDRTEAEQQARRATLQANYFRDLLERHGIQAEVKDFFE</sequence>
<evidence type="ECO:0000259" key="2">
    <source>
        <dbReference type="PROSITE" id="PS50010"/>
    </source>
</evidence>
<dbReference type="Pfam" id="PF00621">
    <property type="entry name" value="RhoGEF"/>
    <property type="match status" value="1"/>
</dbReference>
<feature type="region of interest" description="Disordered" evidence="1">
    <location>
        <begin position="1622"/>
        <end position="1642"/>
    </location>
</feature>
<dbReference type="PROSITE" id="PS50010">
    <property type="entry name" value="DH_2"/>
    <property type="match status" value="1"/>
</dbReference>
<feature type="compositionally biased region" description="Acidic residues" evidence="1">
    <location>
        <begin position="1774"/>
        <end position="1787"/>
    </location>
</feature>
<feature type="domain" description="DH" evidence="2">
    <location>
        <begin position="333"/>
        <end position="519"/>
    </location>
</feature>
<dbReference type="SUPFAM" id="SSF48065">
    <property type="entry name" value="DBL homology domain (DH-domain)"/>
    <property type="match status" value="1"/>
</dbReference>
<feature type="compositionally biased region" description="Pro residues" evidence="1">
    <location>
        <begin position="1273"/>
        <end position="1285"/>
    </location>
</feature>
<dbReference type="InterPro" id="IPR000219">
    <property type="entry name" value="DH_dom"/>
</dbReference>
<feature type="compositionally biased region" description="Low complexity" evidence="1">
    <location>
        <begin position="1305"/>
        <end position="1326"/>
    </location>
</feature>
<feature type="compositionally biased region" description="Low complexity" evidence="1">
    <location>
        <begin position="947"/>
        <end position="963"/>
    </location>
</feature>
<evidence type="ECO:0000313" key="3">
    <source>
        <dbReference type="EMBL" id="KAF9143862.1"/>
    </source>
</evidence>
<feature type="compositionally biased region" description="Low complexity" evidence="1">
    <location>
        <begin position="1062"/>
        <end position="1078"/>
    </location>
</feature>
<dbReference type="Gene3D" id="1.20.900.10">
    <property type="entry name" value="Dbl homology (DH) domain"/>
    <property type="match status" value="1"/>
</dbReference>
<feature type="compositionally biased region" description="Basic and acidic residues" evidence="1">
    <location>
        <begin position="1454"/>
        <end position="1471"/>
    </location>
</feature>
<feature type="region of interest" description="Disordered" evidence="1">
    <location>
        <begin position="1050"/>
        <end position="1078"/>
    </location>
</feature>
<protein>
    <recommendedName>
        <fullName evidence="2">DH domain-containing protein</fullName>
    </recommendedName>
</protein>
<feature type="region of interest" description="Disordered" evidence="1">
    <location>
        <begin position="1273"/>
        <end position="1331"/>
    </location>
</feature>
<feature type="compositionally biased region" description="Low complexity" evidence="1">
    <location>
        <begin position="1286"/>
        <end position="1298"/>
    </location>
</feature>
<feature type="region of interest" description="Disordered" evidence="1">
    <location>
        <begin position="918"/>
        <end position="970"/>
    </location>
</feature>